<dbReference type="Pfam" id="PF18096">
    <property type="entry name" value="Thump_like"/>
    <property type="match status" value="1"/>
</dbReference>
<evidence type="ECO:0000259" key="3">
    <source>
        <dbReference type="Pfam" id="PF22013"/>
    </source>
</evidence>
<dbReference type="Pfam" id="PF03602">
    <property type="entry name" value="Cons_hypoth95"/>
    <property type="match status" value="1"/>
</dbReference>
<protein>
    <submittedName>
        <fullName evidence="4">Uncharacterized protein</fullName>
    </submittedName>
</protein>
<evidence type="ECO:0000313" key="5">
    <source>
        <dbReference type="Proteomes" id="UP000198427"/>
    </source>
</evidence>
<comment type="caution">
    <text evidence="4">The sequence shown here is derived from an EMBL/GenBank/DDBJ whole genome shotgun (WGS) entry which is preliminary data.</text>
</comment>
<dbReference type="RefSeq" id="WP_089365367.1">
    <property type="nucleotide sequence ID" value="NZ_CP023863.1"/>
</dbReference>
<proteinExistence type="predicted"/>
<accession>A0A2K9H667</accession>
<dbReference type="Gene3D" id="3.40.50.150">
    <property type="entry name" value="Vaccinia Virus protein VP39"/>
    <property type="match status" value="1"/>
</dbReference>
<dbReference type="InterPro" id="IPR041497">
    <property type="entry name" value="Thump-like"/>
</dbReference>
<dbReference type="OrthoDB" id="1000417at2"/>
<feature type="domain" description="PG-1098 ferredoxin-like" evidence="3">
    <location>
        <begin position="347"/>
        <end position="390"/>
    </location>
</feature>
<keyword evidence="5" id="KW-1185">Reference proteome</keyword>
<dbReference type="InterPro" id="IPR054168">
    <property type="entry name" value="PG_1098_Fer"/>
</dbReference>
<dbReference type="SUPFAM" id="SSF53335">
    <property type="entry name" value="S-adenosyl-L-methionine-dependent methyltransferases"/>
    <property type="match status" value="1"/>
</dbReference>
<dbReference type="KEGG" id="pje:CRM71_00110"/>
<evidence type="ECO:0000313" key="4">
    <source>
        <dbReference type="EMBL" id="SNR64223.1"/>
    </source>
</evidence>
<feature type="domain" description="THUMP-like" evidence="2">
    <location>
        <begin position="391"/>
        <end position="462"/>
    </location>
</feature>
<gene>
    <name evidence="4" type="ORF">SAMN06265364_102124</name>
</gene>
<dbReference type="Pfam" id="PF22013">
    <property type="entry name" value="PG_1098_Fer"/>
    <property type="match status" value="1"/>
</dbReference>
<dbReference type="InterPro" id="IPR029063">
    <property type="entry name" value="SAM-dependent_MTases_sf"/>
</dbReference>
<dbReference type="Proteomes" id="UP000198427">
    <property type="component" value="Unassembled WGS sequence"/>
</dbReference>
<feature type="region of interest" description="Disordered" evidence="1">
    <location>
        <begin position="115"/>
        <end position="145"/>
    </location>
</feature>
<name>A0A2K9H667_9BACT</name>
<dbReference type="EMBL" id="FZNZ01000002">
    <property type="protein sequence ID" value="SNR64223.1"/>
    <property type="molecule type" value="Genomic_DNA"/>
</dbReference>
<evidence type="ECO:0000256" key="1">
    <source>
        <dbReference type="SAM" id="MobiDB-lite"/>
    </source>
</evidence>
<sequence>MKQKNDISHSELPLPRYVRDVLSKHNISLPSPLGEGAGVRLLALQSHRYPDIDMPYLLNQLTGWQTARTKLPSWAAKEDIIYPPHLSMEQCSSEHTAEYKAQLVSRLIRLSSLVTNSPQNEQSSPSVVESATLTPREGTEQKGRGGTFCDLTGGFGVDFSFMSRRFERAIYVEQQKELCEVARHNFRALGLTQAEVVNGDGTAYLHQLDHVAVIFLDPARRNEQGGKTVLISDCTPDVLTLEEELLEKGDTVVIKLSPMLDWHRAVDELNRLDSVVREVHIVSVRNECKELLLVLQKTKGETEATIAVDKSLQMFCVNDDSVVSYSLRETLGVSQRILSTAPMAGQYLYEPNASLMKAGCFSLLTARYPLSALSLNSHLFVSDEAIDAFPGRKFRITAVSSFNKKELRHSLSGIDKANLAVRNFPMSVAELRKRLKIKEGGDIYLFATTDAENKHLLFVCEKIGM</sequence>
<organism evidence="4 5">
    <name type="scientific">Prevotella jejuni</name>
    <dbReference type="NCBI Taxonomy" id="1177574"/>
    <lineage>
        <taxon>Bacteria</taxon>
        <taxon>Pseudomonadati</taxon>
        <taxon>Bacteroidota</taxon>
        <taxon>Bacteroidia</taxon>
        <taxon>Bacteroidales</taxon>
        <taxon>Prevotellaceae</taxon>
        <taxon>Prevotella</taxon>
    </lineage>
</organism>
<evidence type="ECO:0000259" key="2">
    <source>
        <dbReference type="Pfam" id="PF18096"/>
    </source>
</evidence>
<dbReference type="AlphaFoldDB" id="A0A2K9H667"/>
<feature type="compositionally biased region" description="Polar residues" evidence="1">
    <location>
        <begin position="115"/>
        <end position="133"/>
    </location>
</feature>
<reference evidence="4 5" key="1">
    <citation type="submission" date="2017-06" db="EMBL/GenBank/DDBJ databases">
        <authorList>
            <person name="Varghese N."/>
            <person name="Submissions S."/>
        </authorList>
    </citation>
    <scope>NUCLEOTIDE SEQUENCE [LARGE SCALE GENOMIC DNA]</scope>
    <source>
        <strain evidence="4 5">DSM 26989</strain>
    </source>
</reference>
<dbReference type="Gene3D" id="1.10.10.1110">
    <property type="entry name" value="Methyltransferase PG1098, N-terminal domain"/>
    <property type="match status" value="1"/>
</dbReference>
<dbReference type="GeneID" id="94027844"/>